<sequence>MKRKPNFSLTPTTVVTAIYLVSQVMLGLVGSQPLKAQSANEVANPGTINCLKIAGNTPVVEPRNISVGKKLENSIWSLKAYPNFFHLFSCGLPQEANLSKLEGSFAIPDDSTLLQAQILFYTEGNLTRTLKVDRDEVKQFDIPLNNVRDLAIEYRFIGGGSYDYLHALNWQYK</sequence>
<organism evidence="1 2">
    <name type="scientific">Merismopedia glauca CCAP 1448/3</name>
    <dbReference type="NCBI Taxonomy" id="1296344"/>
    <lineage>
        <taxon>Bacteria</taxon>
        <taxon>Bacillati</taxon>
        <taxon>Cyanobacteriota</taxon>
        <taxon>Cyanophyceae</taxon>
        <taxon>Synechococcales</taxon>
        <taxon>Merismopediaceae</taxon>
        <taxon>Merismopedia</taxon>
    </lineage>
</organism>
<keyword evidence="2" id="KW-1185">Reference proteome</keyword>
<dbReference type="Proteomes" id="UP000238762">
    <property type="component" value="Unassembled WGS sequence"/>
</dbReference>
<dbReference type="RefSeq" id="WP_106287039.1">
    <property type="nucleotide sequence ID" value="NZ_CAWNTC010000151.1"/>
</dbReference>
<reference evidence="1 2" key="2">
    <citation type="submission" date="2018-03" db="EMBL/GenBank/DDBJ databases">
        <title>The ancient ancestry and fast evolution of plastids.</title>
        <authorList>
            <person name="Moore K.R."/>
            <person name="Magnabosco C."/>
            <person name="Momper L."/>
            <person name="Gold D.A."/>
            <person name="Bosak T."/>
            <person name="Fournier G.P."/>
        </authorList>
    </citation>
    <scope>NUCLEOTIDE SEQUENCE [LARGE SCALE GENOMIC DNA]</scope>
    <source>
        <strain evidence="1 2">CCAP 1448/3</strain>
    </source>
</reference>
<comment type="caution">
    <text evidence="1">The sequence shown here is derived from an EMBL/GenBank/DDBJ whole genome shotgun (WGS) entry which is preliminary data.</text>
</comment>
<dbReference type="EMBL" id="PVWJ01000007">
    <property type="protein sequence ID" value="PSB04804.1"/>
    <property type="molecule type" value="Genomic_DNA"/>
</dbReference>
<name>A0A2T1C990_9CYAN</name>
<accession>A0A2T1C990</accession>
<gene>
    <name evidence="1" type="ORF">C7B64_02270</name>
</gene>
<evidence type="ECO:0000313" key="2">
    <source>
        <dbReference type="Proteomes" id="UP000238762"/>
    </source>
</evidence>
<protein>
    <submittedName>
        <fullName evidence="1">Uncharacterized protein</fullName>
    </submittedName>
</protein>
<evidence type="ECO:0000313" key="1">
    <source>
        <dbReference type="EMBL" id="PSB04804.1"/>
    </source>
</evidence>
<proteinExistence type="predicted"/>
<reference evidence="1 2" key="1">
    <citation type="submission" date="2018-02" db="EMBL/GenBank/DDBJ databases">
        <authorList>
            <person name="Cohen D.B."/>
            <person name="Kent A.D."/>
        </authorList>
    </citation>
    <scope>NUCLEOTIDE SEQUENCE [LARGE SCALE GENOMIC DNA]</scope>
    <source>
        <strain evidence="1 2">CCAP 1448/3</strain>
    </source>
</reference>
<dbReference type="AlphaFoldDB" id="A0A2T1C990"/>